<keyword evidence="3" id="KW-1185">Reference proteome</keyword>
<dbReference type="Proteomes" id="UP000218418">
    <property type="component" value="Chromosome"/>
</dbReference>
<feature type="transmembrane region" description="Helical" evidence="1">
    <location>
        <begin position="112"/>
        <end position="131"/>
    </location>
</feature>
<evidence type="ECO:0000313" key="3">
    <source>
        <dbReference type="Proteomes" id="UP000218418"/>
    </source>
</evidence>
<evidence type="ECO:0000256" key="1">
    <source>
        <dbReference type="SAM" id="Phobius"/>
    </source>
</evidence>
<evidence type="ECO:0008006" key="4">
    <source>
        <dbReference type="Google" id="ProtNLM"/>
    </source>
</evidence>
<dbReference type="InterPro" id="IPR043739">
    <property type="entry name" value="DUF5684"/>
</dbReference>
<gene>
    <name evidence="2" type="ORF">NIES267_13420</name>
</gene>
<proteinExistence type="predicted"/>
<reference evidence="2 3" key="1">
    <citation type="submission" date="2017-06" db="EMBL/GenBank/DDBJ databases">
        <title>Genome sequencing of cyanobaciteial culture collection at National Institute for Environmental Studies (NIES).</title>
        <authorList>
            <person name="Hirose Y."/>
            <person name="Shimura Y."/>
            <person name="Fujisawa T."/>
            <person name="Nakamura Y."/>
            <person name="Kawachi M."/>
        </authorList>
    </citation>
    <scope>NUCLEOTIDE SEQUENCE [LARGE SCALE GENOMIC DNA]</scope>
    <source>
        <strain evidence="2 3">NIES-267</strain>
    </source>
</reference>
<dbReference type="Pfam" id="PF18936">
    <property type="entry name" value="DUF5684"/>
    <property type="match status" value="1"/>
</dbReference>
<dbReference type="AlphaFoldDB" id="A0A1Z4LKX3"/>
<accession>A0A1Z4LKX3</accession>
<feature type="transmembrane region" description="Helical" evidence="1">
    <location>
        <begin position="27"/>
        <end position="48"/>
    </location>
</feature>
<keyword evidence="1" id="KW-1133">Transmembrane helix</keyword>
<organism evidence="2 3">
    <name type="scientific">Calothrix parasitica NIES-267</name>
    <dbReference type="NCBI Taxonomy" id="1973488"/>
    <lineage>
        <taxon>Bacteria</taxon>
        <taxon>Bacillati</taxon>
        <taxon>Cyanobacteriota</taxon>
        <taxon>Cyanophyceae</taxon>
        <taxon>Nostocales</taxon>
        <taxon>Calotrichaceae</taxon>
        <taxon>Calothrix</taxon>
    </lineage>
</organism>
<sequence>MMSLLNTDLSFTYLLAQTSSGSGGAGVLNLIIGLAAYAFSSYCLYVMFQKLNYPKPWFAWVPFLQNWAMFELGDQSPWWIIGFFIPFVNIVAAIYLIIAFINMVKKLGKNPWFILLMIIPLANFAVMYYFALM</sequence>
<protein>
    <recommendedName>
        <fullName evidence="4">Signal peptidase I</fullName>
    </recommendedName>
</protein>
<keyword evidence="1" id="KW-0812">Transmembrane</keyword>
<feature type="transmembrane region" description="Helical" evidence="1">
    <location>
        <begin position="78"/>
        <end position="100"/>
    </location>
</feature>
<keyword evidence="1" id="KW-0472">Membrane</keyword>
<evidence type="ECO:0000313" key="2">
    <source>
        <dbReference type="EMBL" id="BAY81865.1"/>
    </source>
</evidence>
<dbReference type="EMBL" id="AP018227">
    <property type="protein sequence ID" value="BAY81865.1"/>
    <property type="molecule type" value="Genomic_DNA"/>
</dbReference>
<name>A0A1Z4LKX3_9CYAN</name>